<dbReference type="EMBL" id="BJWL01000024">
    <property type="protein sequence ID" value="GFZ14733.1"/>
    <property type="molecule type" value="Genomic_DNA"/>
</dbReference>
<evidence type="ECO:0000313" key="2">
    <source>
        <dbReference type="Proteomes" id="UP000585474"/>
    </source>
</evidence>
<sequence length="98" mass="11104">MNHSSLKSRIEDHATNKDDGALTTLKAAIKWISKEGRGTGVQAIAKRIGIACVVYCLWKHRNTRMFEGKVTHPSSMIRDIKIQINRAVQRICPEFKDL</sequence>
<protein>
    <submittedName>
        <fullName evidence="1">Uncharacterized protein</fullName>
    </submittedName>
</protein>
<accession>A0A7J0GVB2</accession>
<organism evidence="1 2">
    <name type="scientific">Actinidia rufa</name>
    <dbReference type="NCBI Taxonomy" id="165716"/>
    <lineage>
        <taxon>Eukaryota</taxon>
        <taxon>Viridiplantae</taxon>
        <taxon>Streptophyta</taxon>
        <taxon>Embryophyta</taxon>
        <taxon>Tracheophyta</taxon>
        <taxon>Spermatophyta</taxon>
        <taxon>Magnoliopsida</taxon>
        <taxon>eudicotyledons</taxon>
        <taxon>Gunneridae</taxon>
        <taxon>Pentapetalae</taxon>
        <taxon>asterids</taxon>
        <taxon>Ericales</taxon>
        <taxon>Actinidiaceae</taxon>
        <taxon>Actinidia</taxon>
    </lineage>
</organism>
<proteinExistence type="predicted"/>
<evidence type="ECO:0000313" key="1">
    <source>
        <dbReference type="EMBL" id="GFZ14733.1"/>
    </source>
</evidence>
<reference evidence="1 2" key="1">
    <citation type="submission" date="2019-07" db="EMBL/GenBank/DDBJ databases">
        <title>De Novo Assembly of kiwifruit Actinidia rufa.</title>
        <authorList>
            <person name="Sugita-Konishi S."/>
            <person name="Sato K."/>
            <person name="Mori E."/>
            <person name="Abe Y."/>
            <person name="Kisaki G."/>
            <person name="Hamano K."/>
            <person name="Suezawa K."/>
            <person name="Otani M."/>
            <person name="Fukuda T."/>
            <person name="Manabe T."/>
            <person name="Gomi K."/>
            <person name="Tabuchi M."/>
            <person name="Akimitsu K."/>
            <person name="Kataoka I."/>
        </authorList>
    </citation>
    <scope>NUCLEOTIDE SEQUENCE [LARGE SCALE GENOMIC DNA]</scope>
    <source>
        <strain evidence="2">cv. Fuchu</strain>
    </source>
</reference>
<gene>
    <name evidence="1" type="ORF">Acr_24g0009230</name>
</gene>
<name>A0A7J0GVB2_9ERIC</name>
<dbReference type="Proteomes" id="UP000585474">
    <property type="component" value="Unassembled WGS sequence"/>
</dbReference>
<dbReference type="AlphaFoldDB" id="A0A7J0GVB2"/>
<comment type="caution">
    <text evidence="1">The sequence shown here is derived from an EMBL/GenBank/DDBJ whole genome shotgun (WGS) entry which is preliminary data.</text>
</comment>
<keyword evidence="2" id="KW-1185">Reference proteome</keyword>